<keyword evidence="5" id="KW-1185">Reference proteome</keyword>
<evidence type="ECO:0000259" key="3">
    <source>
        <dbReference type="PROSITE" id="PS50977"/>
    </source>
</evidence>
<feature type="domain" description="HTH tetR-type" evidence="3">
    <location>
        <begin position="12"/>
        <end position="72"/>
    </location>
</feature>
<dbReference type="OrthoDB" id="494991at2"/>
<evidence type="ECO:0000256" key="2">
    <source>
        <dbReference type="PROSITE-ProRule" id="PRU00335"/>
    </source>
</evidence>
<organism evidence="4 5">
    <name type="scientific">Clostridium carboxidivorans P7</name>
    <dbReference type="NCBI Taxonomy" id="536227"/>
    <lineage>
        <taxon>Bacteria</taxon>
        <taxon>Bacillati</taxon>
        <taxon>Bacillota</taxon>
        <taxon>Clostridia</taxon>
        <taxon>Eubacteriales</taxon>
        <taxon>Clostridiaceae</taxon>
        <taxon>Clostridium</taxon>
    </lineage>
</organism>
<proteinExistence type="predicted"/>
<dbReference type="SUPFAM" id="SSF46689">
    <property type="entry name" value="Homeodomain-like"/>
    <property type="match status" value="1"/>
</dbReference>
<evidence type="ECO:0000313" key="4">
    <source>
        <dbReference type="EMBL" id="EET88042.1"/>
    </source>
</evidence>
<protein>
    <submittedName>
        <fullName evidence="4">Transcriptional regulator, TetR family</fullName>
    </submittedName>
</protein>
<comment type="caution">
    <text evidence="4">The sequence shown here is derived from an EMBL/GenBank/DDBJ whole genome shotgun (WGS) entry which is preliminary data.</text>
</comment>
<reference evidence="4 5" key="1">
    <citation type="submission" date="2009-06" db="EMBL/GenBank/DDBJ databases">
        <title>The draft genome of Clostridium carboxidivorans P7.</title>
        <authorList>
            <consortium name="US DOE Joint Genome Institute (JGI-PGF)"/>
            <person name="Lucas S."/>
            <person name="Copeland A."/>
            <person name="Lapidus A."/>
            <person name="Glavina del Rio T."/>
            <person name="Tice H."/>
            <person name="Bruce D."/>
            <person name="Goodwin L."/>
            <person name="Pitluck S."/>
            <person name="Larimer F."/>
            <person name="Land M.L."/>
            <person name="Hauser L."/>
            <person name="Hemme C.L."/>
        </authorList>
    </citation>
    <scope>NUCLEOTIDE SEQUENCE [LARGE SCALE GENOMIC DNA]</scope>
    <source>
        <strain evidence="4 5">P7</strain>
    </source>
</reference>
<feature type="DNA-binding region" description="H-T-H motif" evidence="2">
    <location>
        <begin position="35"/>
        <end position="54"/>
    </location>
</feature>
<dbReference type="GO" id="GO:0003677">
    <property type="term" value="F:DNA binding"/>
    <property type="evidence" value="ECO:0007669"/>
    <property type="project" value="UniProtKB-UniRule"/>
</dbReference>
<keyword evidence="1 2" id="KW-0238">DNA-binding</keyword>
<sequence length="208" mass="24342">MNNLTTRQKQSIETKNKIYCCAVNLFAKMSYEKVKISDICKAANVSVGAFYHHFQSKESIINEAFNALDEKLKEEWDSYTQKSTLETIRFLMSTQLLMLKNDSSILATQFFKNQLSNEEKYILNKNRFFYKALLKVVKTSIDNNEFRGSAEEITDTLLRISRGTIYDWCLHEGSYELLKQGLNDIEMVIFYYIHKQTFKGQLTEDRGQ</sequence>
<dbReference type="KEGG" id="cck:Ccar_03855"/>
<evidence type="ECO:0000313" key="5">
    <source>
        <dbReference type="Proteomes" id="UP000004198"/>
    </source>
</evidence>
<dbReference type="PROSITE" id="PS50977">
    <property type="entry name" value="HTH_TETR_2"/>
    <property type="match status" value="1"/>
</dbReference>
<dbReference type="EMBL" id="ACVI01000019">
    <property type="protein sequence ID" value="EET88042.1"/>
    <property type="molecule type" value="Genomic_DNA"/>
</dbReference>
<dbReference type="Pfam" id="PF00440">
    <property type="entry name" value="TetR_N"/>
    <property type="match status" value="1"/>
</dbReference>
<dbReference type="AlphaFoldDB" id="C6PRZ0"/>
<gene>
    <name evidence="4" type="ORF">CcarbDRAFT_1557</name>
</gene>
<dbReference type="Gene3D" id="1.10.357.10">
    <property type="entry name" value="Tetracycline Repressor, domain 2"/>
    <property type="match status" value="1"/>
</dbReference>
<evidence type="ECO:0000256" key="1">
    <source>
        <dbReference type="ARBA" id="ARBA00023125"/>
    </source>
</evidence>
<dbReference type="STRING" id="536227.Ccar_03855"/>
<dbReference type="PATRIC" id="fig|536227.13.peg.817"/>
<dbReference type="RefSeq" id="WP_007060442.1">
    <property type="nucleotide sequence ID" value="NZ_ACVI01000019.1"/>
</dbReference>
<dbReference type="InterPro" id="IPR001647">
    <property type="entry name" value="HTH_TetR"/>
</dbReference>
<dbReference type="InterPro" id="IPR036271">
    <property type="entry name" value="Tet_transcr_reg_TetR-rel_C_sf"/>
</dbReference>
<accession>C6PRZ0</accession>
<dbReference type="PANTHER" id="PTHR43479">
    <property type="entry name" value="ACREF/ENVCD OPERON REPRESSOR-RELATED"/>
    <property type="match status" value="1"/>
</dbReference>
<dbReference type="eggNOG" id="COG1309">
    <property type="taxonomic scope" value="Bacteria"/>
</dbReference>
<dbReference type="InterPro" id="IPR009057">
    <property type="entry name" value="Homeodomain-like_sf"/>
</dbReference>
<name>C6PRZ0_9CLOT</name>
<dbReference type="SUPFAM" id="SSF48498">
    <property type="entry name" value="Tetracyclin repressor-like, C-terminal domain"/>
    <property type="match status" value="1"/>
</dbReference>
<dbReference type="PANTHER" id="PTHR43479:SF11">
    <property type="entry name" value="ACREF_ENVCD OPERON REPRESSOR-RELATED"/>
    <property type="match status" value="1"/>
</dbReference>
<dbReference type="InterPro" id="IPR050624">
    <property type="entry name" value="HTH-type_Tx_Regulator"/>
</dbReference>
<dbReference type="PRINTS" id="PR00455">
    <property type="entry name" value="HTHTETR"/>
</dbReference>
<dbReference type="Proteomes" id="UP000004198">
    <property type="component" value="Unassembled WGS sequence"/>
</dbReference>